<accession>I7MLV0</accession>
<evidence type="ECO:0000256" key="2">
    <source>
        <dbReference type="SAM" id="MobiDB-lite"/>
    </source>
</evidence>
<feature type="compositionally biased region" description="Polar residues" evidence="2">
    <location>
        <begin position="118"/>
        <end position="133"/>
    </location>
</feature>
<feature type="compositionally biased region" description="Low complexity" evidence="2">
    <location>
        <begin position="283"/>
        <end position="298"/>
    </location>
</feature>
<keyword evidence="1" id="KW-0833">Ubl conjugation pathway</keyword>
<dbReference type="Proteomes" id="UP000009168">
    <property type="component" value="Unassembled WGS sequence"/>
</dbReference>
<gene>
    <name evidence="4" type="ORF">TTHERM_00445960</name>
</gene>
<dbReference type="OrthoDB" id="292964at2759"/>
<protein>
    <recommendedName>
        <fullName evidence="1">Ubiquitin carboxyl-terminal hydrolase</fullName>
        <ecNumber evidence="1">3.4.19.12</ecNumber>
    </recommendedName>
</protein>
<dbReference type="KEGG" id="tet:TTHERM_00445960"/>
<evidence type="ECO:0000313" key="4">
    <source>
        <dbReference type="EMBL" id="EAS03115.2"/>
    </source>
</evidence>
<feature type="region of interest" description="Disordered" evidence="2">
    <location>
        <begin position="118"/>
        <end position="152"/>
    </location>
</feature>
<dbReference type="EMBL" id="GG662504">
    <property type="protein sequence ID" value="EAS03115.2"/>
    <property type="molecule type" value="Genomic_DNA"/>
</dbReference>
<dbReference type="AlphaFoldDB" id="I7MLV0"/>
<name>I7MLV0_TETTS</name>
<keyword evidence="1" id="KW-0788">Thiol protease</keyword>
<reference evidence="5" key="1">
    <citation type="journal article" date="2006" name="PLoS Biol.">
        <title>Macronuclear genome sequence of the ciliate Tetrahymena thermophila, a model eukaryote.</title>
        <authorList>
            <person name="Eisen J.A."/>
            <person name="Coyne R.S."/>
            <person name="Wu M."/>
            <person name="Wu D."/>
            <person name="Thiagarajan M."/>
            <person name="Wortman J.R."/>
            <person name="Badger J.H."/>
            <person name="Ren Q."/>
            <person name="Amedeo P."/>
            <person name="Jones K.M."/>
            <person name="Tallon L.J."/>
            <person name="Delcher A.L."/>
            <person name="Salzberg S.L."/>
            <person name="Silva J.C."/>
            <person name="Haas B.J."/>
            <person name="Majoros W.H."/>
            <person name="Farzad M."/>
            <person name="Carlton J.M."/>
            <person name="Smith R.K. Jr."/>
            <person name="Garg J."/>
            <person name="Pearlman R.E."/>
            <person name="Karrer K.M."/>
            <person name="Sun L."/>
            <person name="Manning G."/>
            <person name="Elde N.C."/>
            <person name="Turkewitz A.P."/>
            <person name="Asai D.J."/>
            <person name="Wilkes D.E."/>
            <person name="Wang Y."/>
            <person name="Cai H."/>
            <person name="Collins K."/>
            <person name="Stewart B.A."/>
            <person name="Lee S.R."/>
            <person name="Wilamowska K."/>
            <person name="Weinberg Z."/>
            <person name="Ruzzo W.L."/>
            <person name="Wloga D."/>
            <person name="Gaertig J."/>
            <person name="Frankel J."/>
            <person name="Tsao C.-C."/>
            <person name="Gorovsky M.A."/>
            <person name="Keeling P.J."/>
            <person name="Waller R.F."/>
            <person name="Patron N.J."/>
            <person name="Cherry J.M."/>
            <person name="Stover N.A."/>
            <person name="Krieger C.J."/>
            <person name="del Toro C."/>
            <person name="Ryder H.F."/>
            <person name="Williamson S.C."/>
            <person name="Barbeau R.A."/>
            <person name="Hamilton E.P."/>
            <person name="Orias E."/>
        </authorList>
    </citation>
    <scope>NUCLEOTIDE SEQUENCE [LARGE SCALE GENOMIC DNA]</scope>
    <source>
        <strain evidence="5">SB210</strain>
    </source>
</reference>
<keyword evidence="5" id="KW-1185">Reference proteome</keyword>
<dbReference type="InterPro" id="IPR018200">
    <property type="entry name" value="USP_CS"/>
</dbReference>
<dbReference type="InParanoid" id="I7MLV0"/>
<dbReference type="GeneID" id="7823387"/>
<dbReference type="InterPro" id="IPR038765">
    <property type="entry name" value="Papain-like_cys_pep_sf"/>
</dbReference>
<dbReference type="InterPro" id="IPR050185">
    <property type="entry name" value="Ub_carboxyl-term_hydrolase"/>
</dbReference>
<dbReference type="InterPro" id="IPR028889">
    <property type="entry name" value="USP"/>
</dbReference>
<keyword evidence="1" id="KW-0645">Protease</keyword>
<dbReference type="PANTHER" id="PTHR21646:SF23">
    <property type="entry name" value="UBIQUITIN CARBOXYL-TERMINAL HYDROLASE USP2"/>
    <property type="match status" value="1"/>
</dbReference>
<dbReference type="Gene3D" id="3.90.70.10">
    <property type="entry name" value="Cysteine proteinases"/>
    <property type="match status" value="1"/>
</dbReference>
<sequence>MSSIKKIQNKQIIDSVKNGAKLLMQKSNPKYSKNDEYKLTQTKQERKVSLNKINNSQNGQISLSLKRSLNSQQANFIGNSNPWNTRTNKQQYSLQNGQAYQFQNEEQQYKTIKVKNQQILPQLNHSPQKSTTKYGGVDNSDKKSEYYQGQQHNQSLFEKSSNDLNSKAQNSSKIIKPPLKSMINDKNLSSKENLHEINKRESQLPQIPKQNVQTESYYQKQAENLTLNKQNQNKPYFNSEYQQKQNDYAHLDSSKENHIEFRGNDFINNPKTKNATLSANQKFSFSTTPPNNNNNNSSISKQFDDKMLNSKEPKKVPNSQVQNVAKDSLEEKFEKIYDTGKSISISQNNTSLPPKIIKKEIDDKENVKIENKERLAFQEESLNKLQPKIQKSEIINSNNKLTPNENSKLEVQNQNSVDSRQSFQMKNKVEQQQSTNPLIRYYKYDFDFSKFNFTFSKRSSAGLNNIGNTCFMNSALQCVFNTPVFNEFFFSGSFEKDINPKNKGVAQSYSVLIKQVRNTGNSSSQAPYALKKSIERVSSQFYGTDQQDAQELLRCLLDGLHEDLNRVRAKPKYRELEADTNKRTLQEISDDWYQYYKGRDDSVVTDFFSGQLLSKVICSKCKNESLAFDNFMDLSLSFSRGQENEADLVDLLKAFLKEENLDDDYYCSKCKARTKSRRQFELYKLPQILVIHLKRFNFGRSYRNKISSNVSFPVTNFDVQQFIQSSTDNSVKNSKYELFGIVNHSGSLSGGHYTSESLNPYDGKWYNYNDSHAGSISQESINRYQSSGRQSPYLLFYCKSELLIPYQNNINNGVDHHRMKSNL</sequence>
<dbReference type="Pfam" id="PF00443">
    <property type="entry name" value="UCH"/>
    <property type="match status" value="1"/>
</dbReference>
<dbReference type="PROSITE" id="PS50235">
    <property type="entry name" value="USP_3"/>
    <property type="match status" value="1"/>
</dbReference>
<organism evidence="4 5">
    <name type="scientific">Tetrahymena thermophila (strain SB210)</name>
    <dbReference type="NCBI Taxonomy" id="312017"/>
    <lineage>
        <taxon>Eukaryota</taxon>
        <taxon>Sar</taxon>
        <taxon>Alveolata</taxon>
        <taxon>Ciliophora</taxon>
        <taxon>Intramacronucleata</taxon>
        <taxon>Oligohymenophorea</taxon>
        <taxon>Hymenostomatida</taxon>
        <taxon>Tetrahymenina</taxon>
        <taxon>Tetrahymenidae</taxon>
        <taxon>Tetrahymena</taxon>
    </lineage>
</organism>
<dbReference type="GO" id="GO:0006508">
    <property type="term" value="P:proteolysis"/>
    <property type="evidence" value="ECO:0007669"/>
    <property type="project" value="UniProtKB-KW"/>
</dbReference>
<comment type="catalytic activity">
    <reaction evidence="1">
        <text>Thiol-dependent hydrolysis of ester, thioester, amide, peptide and isopeptide bonds formed by the C-terminal Gly of ubiquitin (a 76-residue protein attached to proteins as an intracellular targeting signal).</text>
        <dbReference type="EC" id="3.4.19.12"/>
    </reaction>
</comment>
<dbReference type="GO" id="GO:0016579">
    <property type="term" value="P:protein deubiquitination"/>
    <property type="evidence" value="ECO:0007669"/>
    <property type="project" value="InterPro"/>
</dbReference>
<dbReference type="EC" id="3.4.19.12" evidence="1"/>
<dbReference type="CDD" id="cd02674">
    <property type="entry name" value="Peptidase_C19R"/>
    <property type="match status" value="1"/>
</dbReference>
<dbReference type="InterPro" id="IPR001394">
    <property type="entry name" value="Peptidase_C19_UCH"/>
</dbReference>
<dbReference type="SUPFAM" id="SSF54001">
    <property type="entry name" value="Cysteine proteinases"/>
    <property type="match status" value="1"/>
</dbReference>
<dbReference type="eggNOG" id="KOG1868">
    <property type="taxonomic scope" value="Eukaryota"/>
</dbReference>
<dbReference type="PANTHER" id="PTHR21646">
    <property type="entry name" value="UBIQUITIN CARBOXYL-TERMINAL HYDROLASE"/>
    <property type="match status" value="1"/>
</dbReference>
<dbReference type="PROSITE" id="PS00972">
    <property type="entry name" value="USP_1"/>
    <property type="match status" value="1"/>
</dbReference>
<keyword evidence="1 4" id="KW-0378">Hydrolase</keyword>
<dbReference type="STRING" id="312017.I7MLV0"/>
<feature type="domain" description="USP" evidence="3">
    <location>
        <begin position="461"/>
        <end position="800"/>
    </location>
</feature>
<comment type="similarity">
    <text evidence="1">Belongs to the peptidase C19 family.</text>
</comment>
<feature type="region of interest" description="Disordered" evidence="2">
    <location>
        <begin position="282"/>
        <end position="301"/>
    </location>
</feature>
<proteinExistence type="inferred from homology"/>
<dbReference type="PROSITE" id="PS00973">
    <property type="entry name" value="USP_2"/>
    <property type="match status" value="1"/>
</dbReference>
<dbReference type="GO" id="GO:0004843">
    <property type="term" value="F:cysteine-type deubiquitinase activity"/>
    <property type="evidence" value="ECO:0007669"/>
    <property type="project" value="UniProtKB-UniRule"/>
</dbReference>
<evidence type="ECO:0000259" key="3">
    <source>
        <dbReference type="PROSITE" id="PS50235"/>
    </source>
</evidence>
<dbReference type="RefSeq" id="XP_001023360.2">
    <property type="nucleotide sequence ID" value="XM_001023360.2"/>
</dbReference>
<evidence type="ECO:0000313" key="5">
    <source>
        <dbReference type="Proteomes" id="UP000009168"/>
    </source>
</evidence>
<evidence type="ECO:0000256" key="1">
    <source>
        <dbReference type="RuleBase" id="RU366025"/>
    </source>
</evidence>